<name>A0A0K9PG55_ZOSMR</name>
<evidence type="ECO:0000313" key="2">
    <source>
        <dbReference type="Proteomes" id="UP000036987"/>
    </source>
</evidence>
<sequence length="82" mass="9211">MVEALQLCRAQPALLRLRVPPPIILSCVVIFRRLILHIVIAYLLTLDAYIHAALSSLSLLSLIVSHAFRNLKLVPLLVHVHM</sequence>
<gene>
    <name evidence="1" type="ORF">ZOSMA_251G00320</name>
</gene>
<evidence type="ECO:0000313" key="1">
    <source>
        <dbReference type="EMBL" id="KMZ67959.1"/>
    </source>
</evidence>
<reference evidence="2" key="1">
    <citation type="journal article" date="2016" name="Nature">
        <title>The genome of the seagrass Zostera marina reveals angiosperm adaptation to the sea.</title>
        <authorList>
            <person name="Olsen J.L."/>
            <person name="Rouze P."/>
            <person name="Verhelst B."/>
            <person name="Lin Y.-C."/>
            <person name="Bayer T."/>
            <person name="Collen J."/>
            <person name="Dattolo E."/>
            <person name="De Paoli E."/>
            <person name="Dittami S."/>
            <person name="Maumus F."/>
            <person name="Michel G."/>
            <person name="Kersting A."/>
            <person name="Lauritano C."/>
            <person name="Lohaus R."/>
            <person name="Toepel M."/>
            <person name="Tonon T."/>
            <person name="Vanneste K."/>
            <person name="Amirebrahimi M."/>
            <person name="Brakel J."/>
            <person name="Bostroem C."/>
            <person name="Chovatia M."/>
            <person name="Grimwood J."/>
            <person name="Jenkins J.W."/>
            <person name="Jueterbock A."/>
            <person name="Mraz A."/>
            <person name="Stam W.T."/>
            <person name="Tice H."/>
            <person name="Bornberg-Bauer E."/>
            <person name="Green P.J."/>
            <person name="Pearson G.A."/>
            <person name="Procaccini G."/>
            <person name="Duarte C.M."/>
            <person name="Schmutz J."/>
            <person name="Reusch T.B.H."/>
            <person name="Van de Peer Y."/>
        </authorList>
    </citation>
    <scope>NUCLEOTIDE SEQUENCE [LARGE SCALE GENOMIC DNA]</scope>
    <source>
        <strain evidence="2">cv. Finnish</strain>
    </source>
</reference>
<dbReference type="AlphaFoldDB" id="A0A0K9PG55"/>
<comment type="caution">
    <text evidence="1">The sequence shown here is derived from an EMBL/GenBank/DDBJ whole genome shotgun (WGS) entry which is preliminary data.</text>
</comment>
<organism evidence="1 2">
    <name type="scientific">Zostera marina</name>
    <name type="common">Eelgrass</name>
    <dbReference type="NCBI Taxonomy" id="29655"/>
    <lineage>
        <taxon>Eukaryota</taxon>
        <taxon>Viridiplantae</taxon>
        <taxon>Streptophyta</taxon>
        <taxon>Embryophyta</taxon>
        <taxon>Tracheophyta</taxon>
        <taxon>Spermatophyta</taxon>
        <taxon>Magnoliopsida</taxon>
        <taxon>Liliopsida</taxon>
        <taxon>Zosteraceae</taxon>
        <taxon>Zostera</taxon>
    </lineage>
</organism>
<protein>
    <submittedName>
        <fullName evidence="1">Uncharacterized protein</fullName>
    </submittedName>
</protein>
<proteinExistence type="predicted"/>
<dbReference type="EMBL" id="LFYR01000869">
    <property type="protein sequence ID" value="KMZ67959.1"/>
    <property type="molecule type" value="Genomic_DNA"/>
</dbReference>
<keyword evidence="2" id="KW-1185">Reference proteome</keyword>
<dbReference type="Proteomes" id="UP000036987">
    <property type="component" value="Unassembled WGS sequence"/>
</dbReference>
<accession>A0A0K9PG55</accession>